<evidence type="ECO:0000256" key="3">
    <source>
        <dbReference type="ARBA" id="ARBA00022692"/>
    </source>
</evidence>
<feature type="chain" id="PRO_5040346719" evidence="9">
    <location>
        <begin position="21"/>
        <end position="139"/>
    </location>
</feature>
<reference evidence="11" key="1">
    <citation type="submission" date="2025-08" db="UniProtKB">
        <authorList>
            <consortium name="RefSeq"/>
        </authorList>
    </citation>
    <scope>IDENTIFICATION</scope>
    <source>
        <strain evidence="11">USDA-PBARC FA_bdor</strain>
        <tissue evidence="11">Whole organism</tissue>
    </source>
</reference>
<dbReference type="GO" id="GO:0016020">
    <property type="term" value="C:membrane"/>
    <property type="evidence" value="ECO:0007669"/>
    <property type="project" value="UniProtKB-SubCell"/>
</dbReference>
<keyword evidence="6" id="KW-0472">Membrane</keyword>
<keyword evidence="8" id="KW-0807">Transducer</keyword>
<evidence type="ECO:0000256" key="7">
    <source>
        <dbReference type="ARBA" id="ARBA00023170"/>
    </source>
</evidence>
<protein>
    <submittedName>
        <fullName evidence="11">Uncharacterized protein</fullName>
    </submittedName>
</protein>
<accession>A0A9R1U3G1</accession>
<dbReference type="GO" id="GO:0007165">
    <property type="term" value="P:signal transduction"/>
    <property type="evidence" value="ECO:0007669"/>
    <property type="project" value="UniProtKB-KW"/>
</dbReference>
<evidence type="ECO:0000256" key="5">
    <source>
        <dbReference type="ARBA" id="ARBA00022989"/>
    </source>
</evidence>
<dbReference type="GO" id="GO:0004984">
    <property type="term" value="F:olfactory receptor activity"/>
    <property type="evidence" value="ECO:0007669"/>
    <property type="project" value="InterPro"/>
</dbReference>
<evidence type="ECO:0000313" key="11">
    <source>
        <dbReference type="RefSeq" id="XP_011305716.1"/>
    </source>
</evidence>
<evidence type="ECO:0000256" key="9">
    <source>
        <dbReference type="SAM" id="SignalP"/>
    </source>
</evidence>
<keyword evidence="5" id="KW-1133">Transmembrane helix</keyword>
<evidence type="ECO:0000256" key="1">
    <source>
        <dbReference type="ARBA" id="ARBA00004141"/>
    </source>
</evidence>
<keyword evidence="10" id="KW-1185">Reference proteome</keyword>
<name>A0A9R1U3G1_9HYME</name>
<dbReference type="InterPro" id="IPR004117">
    <property type="entry name" value="7tm6_olfct_rcpt"/>
</dbReference>
<dbReference type="GO" id="GO:0005549">
    <property type="term" value="F:odorant binding"/>
    <property type="evidence" value="ECO:0007669"/>
    <property type="project" value="InterPro"/>
</dbReference>
<keyword evidence="2" id="KW-0716">Sensory transduction</keyword>
<keyword evidence="3" id="KW-0812">Transmembrane</keyword>
<dbReference type="GeneID" id="105268122"/>
<feature type="signal peptide" evidence="9">
    <location>
        <begin position="1"/>
        <end position="20"/>
    </location>
</feature>
<dbReference type="Pfam" id="PF02949">
    <property type="entry name" value="7tm_6"/>
    <property type="match status" value="1"/>
</dbReference>
<proteinExistence type="predicted"/>
<dbReference type="Proteomes" id="UP000694866">
    <property type="component" value="Unplaced"/>
</dbReference>
<keyword evidence="9" id="KW-0732">Signal</keyword>
<evidence type="ECO:0000256" key="6">
    <source>
        <dbReference type="ARBA" id="ARBA00023136"/>
    </source>
</evidence>
<dbReference type="AlphaFoldDB" id="A0A9R1U3G1"/>
<evidence type="ECO:0000313" key="10">
    <source>
        <dbReference type="Proteomes" id="UP000694866"/>
    </source>
</evidence>
<gene>
    <name evidence="11" type="primary">LOC105268122</name>
</gene>
<dbReference type="KEGG" id="fas:105268122"/>
<comment type="subcellular location">
    <subcellularLocation>
        <location evidence="1">Membrane</location>
        <topology evidence="1">Multi-pass membrane protein</topology>
    </subcellularLocation>
</comment>
<evidence type="ECO:0000256" key="8">
    <source>
        <dbReference type="ARBA" id="ARBA00023224"/>
    </source>
</evidence>
<organism evidence="10 11">
    <name type="scientific">Fopius arisanus</name>
    <dbReference type="NCBI Taxonomy" id="64838"/>
    <lineage>
        <taxon>Eukaryota</taxon>
        <taxon>Metazoa</taxon>
        <taxon>Ecdysozoa</taxon>
        <taxon>Arthropoda</taxon>
        <taxon>Hexapoda</taxon>
        <taxon>Insecta</taxon>
        <taxon>Pterygota</taxon>
        <taxon>Neoptera</taxon>
        <taxon>Endopterygota</taxon>
        <taxon>Hymenoptera</taxon>
        <taxon>Apocrita</taxon>
        <taxon>Ichneumonoidea</taxon>
        <taxon>Braconidae</taxon>
        <taxon>Opiinae</taxon>
        <taxon>Fopius</taxon>
    </lineage>
</organism>
<dbReference type="OrthoDB" id="8185860at2759"/>
<keyword evidence="4" id="KW-0552">Olfaction</keyword>
<sequence>MTTVLMATLSIAFGAMHVIGHEPFEVKVQFVGLDIGYGAQLYLSAWAAENLTAAMNDVKWSLYNSPWLQNTKKTNQIVIFVLQKLNILPKISVCGFIPELSLNYYAVYLSKTMSFFTTLRVMLQKMEAPTEQNQLKYHQ</sequence>
<evidence type="ECO:0000256" key="4">
    <source>
        <dbReference type="ARBA" id="ARBA00022725"/>
    </source>
</evidence>
<dbReference type="RefSeq" id="XP_011305716.1">
    <property type="nucleotide sequence ID" value="XM_011307414.1"/>
</dbReference>
<keyword evidence="7" id="KW-0675">Receptor</keyword>
<evidence type="ECO:0000256" key="2">
    <source>
        <dbReference type="ARBA" id="ARBA00022606"/>
    </source>
</evidence>